<gene>
    <name evidence="1" type="ORF">DSCA_42420</name>
</gene>
<evidence type="ECO:0000313" key="2">
    <source>
        <dbReference type="Proteomes" id="UP000427906"/>
    </source>
</evidence>
<dbReference type="Proteomes" id="UP000427906">
    <property type="component" value="Chromosome"/>
</dbReference>
<dbReference type="KEGG" id="dalk:DSCA_42420"/>
<evidence type="ECO:0000313" key="1">
    <source>
        <dbReference type="EMBL" id="BBO70312.1"/>
    </source>
</evidence>
<dbReference type="AlphaFoldDB" id="A0A5K7YKR4"/>
<protein>
    <submittedName>
        <fullName evidence="1">Uncharacterized protein</fullName>
    </submittedName>
</protein>
<sequence>MRQQLVSAYAFKDGTRDAAGKKAGKTLSRGLALEGGTKKKALQWFDPTP</sequence>
<keyword evidence="2" id="KW-1185">Reference proteome</keyword>
<dbReference type="EMBL" id="AP021874">
    <property type="protein sequence ID" value="BBO70312.1"/>
    <property type="molecule type" value="Genomic_DNA"/>
</dbReference>
<proteinExistence type="predicted"/>
<reference evidence="1 2" key="1">
    <citation type="submission" date="2019-11" db="EMBL/GenBank/DDBJ databases">
        <title>Comparative genomics of hydrocarbon-degrading Desulfosarcina strains.</title>
        <authorList>
            <person name="Watanabe M."/>
            <person name="Kojima H."/>
            <person name="Fukui M."/>
        </authorList>
    </citation>
    <scope>NUCLEOTIDE SEQUENCE [LARGE SCALE GENOMIC DNA]</scope>
    <source>
        <strain evidence="1 2">PL12</strain>
    </source>
</reference>
<accession>A0A5K7YKR4</accession>
<organism evidence="1 2">
    <name type="scientific">Desulfosarcina alkanivorans</name>
    <dbReference type="NCBI Taxonomy" id="571177"/>
    <lineage>
        <taxon>Bacteria</taxon>
        <taxon>Pseudomonadati</taxon>
        <taxon>Thermodesulfobacteriota</taxon>
        <taxon>Desulfobacteria</taxon>
        <taxon>Desulfobacterales</taxon>
        <taxon>Desulfosarcinaceae</taxon>
        <taxon>Desulfosarcina</taxon>
    </lineage>
</organism>
<name>A0A5K7YKR4_9BACT</name>